<evidence type="ECO:0000256" key="5">
    <source>
        <dbReference type="SAM" id="SignalP"/>
    </source>
</evidence>
<evidence type="ECO:0000256" key="2">
    <source>
        <dbReference type="ARBA" id="ARBA00005695"/>
    </source>
</evidence>
<evidence type="ECO:0000256" key="4">
    <source>
        <dbReference type="ARBA" id="ARBA00022729"/>
    </source>
</evidence>
<dbReference type="InterPro" id="IPR000914">
    <property type="entry name" value="SBP_5_dom"/>
</dbReference>
<dbReference type="GO" id="GO:0042597">
    <property type="term" value="C:periplasmic space"/>
    <property type="evidence" value="ECO:0007669"/>
    <property type="project" value="UniProtKB-ARBA"/>
</dbReference>
<organism evidence="7 8">
    <name type="scientific">Euhalothece natronophila Z-M001</name>
    <dbReference type="NCBI Taxonomy" id="522448"/>
    <lineage>
        <taxon>Bacteria</taxon>
        <taxon>Bacillati</taxon>
        <taxon>Cyanobacteriota</taxon>
        <taxon>Cyanophyceae</taxon>
        <taxon>Oscillatoriophycideae</taxon>
        <taxon>Chroococcales</taxon>
        <taxon>Halothecacae</taxon>
        <taxon>Halothece cluster</taxon>
        <taxon>Euhalothece</taxon>
    </lineage>
</organism>
<feature type="signal peptide" evidence="5">
    <location>
        <begin position="1"/>
        <end position="30"/>
    </location>
</feature>
<evidence type="ECO:0000313" key="7">
    <source>
        <dbReference type="EMBL" id="QDZ39283.1"/>
    </source>
</evidence>
<evidence type="ECO:0000256" key="1">
    <source>
        <dbReference type="ARBA" id="ARBA00004196"/>
    </source>
</evidence>
<evidence type="ECO:0000313" key="8">
    <source>
        <dbReference type="Proteomes" id="UP000318453"/>
    </source>
</evidence>
<keyword evidence="8" id="KW-1185">Reference proteome</keyword>
<reference evidence="7 8" key="1">
    <citation type="submission" date="2019-08" db="EMBL/GenBank/DDBJ databases">
        <title>Carotenoids and Carotenoid Binding Proteins in the Halophilic Cyanobacterium Euhalothece sp. ZM00.</title>
        <authorList>
            <person name="Cho S.M."/>
            <person name="Song J.Y."/>
            <person name="Park Y.-I."/>
        </authorList>
    </citation>
    <scope>NUCLEOTIDE SEQUENCE [LARGE SCALE GENOMIC DNA]</scope>
    <source>
        <strain evidence="7 8">Z-M001</strain>
    </source>
</reference>
<feature type="domain" description="Solute-binding protein family 5" evidence="6">
    <location>
        <begin position="91"/>
        <end position="457"/>
    </location>
</feature>
<evidence type="ECO:0000259" key="6">
    <source>
        <dbReference type="Pfam" id="PF00496"/>
    </source>
</evidence>
<protein>
    <submittedName>
        <fullName evidence="7">Peptide ABC transporter substrate-binding protein</fullName>
    </submittedName>
</protein>
<dbReference type="EMBL" id="CP042326">
    <property type="protein sequence ID" value="QDZ39283.1"/>
    <property type="molecule type" value="Genomic_DNA"/>
</dbReference>
<comment type="similarity">
    <text evidence="2">Belongs to the bacterial solute-binding protein 5 family.</text>
</comment>
<dbReference type="GO" id="GO:0043190">
    <property type="term" value="C:ATP-binding cassette (ABC) transporter complex"/>
    <property type="evidence" value="ECO:0007669"/>
    <property type="project" value="InterPro"/>
</dbReference>
<dbReference type="OrthoDB" id="9796817at2"/>
<dbReference type="Gene3D" id="3.10.105.10">
    <property type="entry name" value="Dipeptide-binding Protein, Domain 3"/>
    <property type="match status" value="1"/>
</dbReference>
<dbReference type="InterPro" id="IPR030678">
    <property type="entry name" value="Peptide/Ni-bd"/>
</dbReference>
<accession>A0A5B8NJ39</accession>
<dbReference type="Gene3D" id="3.40.190.10">
    <property type="entry name" value="Periplasmic binding protein-like II"/>
    <property type="match status" value="1"/>
</dbReference>
<evidence type="ECO:0000256" key="3">
    <source>
        <dbReference type="ARBA" id="ARBA00022448"/>
    </source>
</evidence>
<dbReference type="PANTHER" id="PTHR30290">
    <property type="entry name" value="PERIPLASMIC BINDING COMPONENT OF ABC TRANSPORTER"/>
    <property type="match status" value="1"/>
</dbReference>
<dbReference type="GO" id="GO:0030313">
    <property type="term" value="C:cell envelope"/>
    <property type="evidence" value="ECO:0007669"/>
    <property type="project" value="UniProtKB-SubCell"/>
</dbReference>
<dbReference type="PANTHER" id="PTHR30290:SF10">
    <property type="entry name" value="PERIPLASMIC OLIGOPEPTIDE-BINDING PROTEIN-RELATED"/>
    <property type="match status" value="1"/>
</dbReference>
<dbReference type="Proteomes" id="UP000318453">
    <property type="component" value="Chromosome"/>
</dbReference>
<dbReference type="Pfam" id="PF00496">
    <property type="entry name" value="SBP_bac_5"/>
    <property type="match status" value="1"/>
</dbReference>
<name>A0A5B8NJ39_9CHRO</name>
<dbReference type="AlphaFoldDB" id="A0A5B8NJ39"/>
<feature type="chain" id="PRO_5022785085" evidence="5">
    <location>
        <begin position="31"/>
        <end position="547"/>
    </location>
</feature>
<dbReference type="GO" id="GO:0015833">
    <property type="term" value="P:peptide transport"/>
    <property type="evidence" value="ECO:0007669"/>
    <property type="project" value="TreeGrafter"/>
</dbReference>
<dbReference type="SUPFAM" id="SSF53850">
    <property type="entry name" value="Periplasmic binding protein-like II"/>
    <property type="match status" value="1"/>
</dbReference>
<comment type="subcellular location">
    <subcellularLocation>
        <location evidence="1">Cell envelope</location>
    </subcellularLocation>
</comment>
<sequence length="547" mass="61290">MIHHLKPKWQAWGRFLSLFLLCATVVIACASDNDAVENEIETLNGERSRITLGTTQKPSHLDPADSYQIAGLGILYNLSDCLFAYELDSTELKPQLATALPEVSDDGLTYTIPLREDVVFHDQTPFNAEAMAFSLRRFMENEGQPSFLLADIVNSVEATGDYELTIELDSPFSAFPALLAFTGTAAVSPNAYEIGKDQFNEETFVGTGPYQLTEWEEDSLELTAFEQYWGETPENAGVNIQFYANEATELFEAFQDGEVDVAYQSLDVDQIRYLVEEATEGKWQAVSSPGMAVVYMALNVTKEPLDDPQVRRAIASMIDRNLFTETTLEGQAEPIYSLIPTSVEVYEPAFQNQYGDGNIEQAKALLTEAGYSEDDPVTVEIWYPGASHNRHLVASRLQEYAEEHLEGLLQFEPQGNDDGTFFSSVREGLYPISLVDWHPDFIDPDNYIHPFVSCGEGSEETGCEEGGAASQGSFYYNERLNELVTLQRQEQDPETRQEQFAEIQEIIATDVPYIPLWQVKNHVFAQNEITGVKLSPSQGFPYWTMAK</sequence>
<dbReference type="KEGG" id="enn:FRE64_04660"/>
<dbReference type="RefSeq" id="WP_146294887.1">
    <property type="nucleotide sequence ID" value="NZ_CP042326.1"/>
</dbReference>
<dbReference type="InterPro" id="IPR039424">
    <property type="entry name" value="SBP_5"/>
</dbReference>
<dbReference type="CDD" id="cd08519">
    <property type="entry name" value="PBP2_NikA_DppA_OppA_like_20"/>
    <property type="match status" value="1"/>
</dbReference>
<keyword evidence="3" id="KW-0813">Transport</keyword>
<dbReference type="GO" id="GO:1904680">
    <property type="term" value="F:peptide transmembrane transporter activity"/>
    <property type="evidence" value="ECO:0007669"/>
    <property type="project" value="TreeGrafter"/>
</dbReference>
<gene>
    <name evidence="7" type="ORF">FRE64_04660</name>
</gene>
<dbReference type="PIRSF" id="PIRSF002741">
    <property type="entry name" value="MppA"/>
    <property type="match status" value="1"/>
</dbReference>
<keyword evidence="4 5" id="KW-0732">Signal</keyword>
<proteinExistence type="inferred from homology"/>
<dbReference type="PROSITE" id="PS51257">
    <property type="entry name" value="PROKAR_LIPOPROTEIN"/>
    <property type="match status" value="1"/>
</dbReference>